<feature type="chain" id="PRO_5001461107" evidence="1">
    <location>
        <begin position="25"/>
        <end position="233"/>
    </location>
</feature>
<protein>
    <submittedName>
        <fullName evidence="2">Putative periplasmic/secreted protein</fullName>
    </submittedName>
</protein>
<dbReference type="Pfam" id="PF04402">
    <property type="entry name" value="SIMPL"/>
    <property type="match status" value="1"/>
</dbReference>
<reference evidence="2 3" key="1">
    <citation type="submission" date="2014-02" db="EMBL/GenBank/DDBJ databases">
        <title>Expanding our view of genomic diversity in Candidatus Accumulibacter clades.</title>
        <authorList>
            <person name="Skennerton C.T."/>
            <person name="Barr J.J."/>
            <person name="Slater F.R."/>
            <person name="Bond P.L."/>
            <person name="Tyson G.W."/>
        </authorList>
    </citation>
    <scope>NUCLEOTIDE SEQUENCE [LARGE SCALE GENOMIC DNA]</scope>
    <source>
        <strain evidence="3">BA-92</strain>
    </source>
</reference>
<feature type="signal peptide" evidence="1">
    <location>
        <begin position="1"/>
        <end position="24"/>
    </location>
</feature>
<dbReference type="Proteomes" id="UP000021816">
    <property type="component" value="Unassembled WGS sequence"/>
</dbReference>
<dbReference type="Gene3D" id="3.30.110.170">
    <property type="entry name" value="Protein of unknown function (DUF541), domain 1"/>
    <property type="match status" value="1"/>
</dbReference>
<organism evidence="2 3">
    <name type="scientific">Candidatus Accumulibacter appositus</name>
    <dbReference type="NCBI Taxonomy" id="1454003"/>
    <lineage>
        <taxon>Bacteria</taxon>
        <taxon>Pseudomonadati</taxon>
        <taxon>Pseudomonadota</taxon>
        <taxon>Betaproteobacteria</taxon>
        <taxon>Candidatus Accumulibacter</taxon>
    </lineage>
</organism>
<dbReference type="AlphaFoldDB" id="A0A011N9C9"/>
<evidence type="ECO:0000256" key="1">
    <source>
        <dbReference type="SAM" id="SignalP"/>
    </source>
</evidence>
<evidence type="ECO:0000313" key="3">
    <source>
        <dbReference type="Proteomes" id="UP000021816"/>
    </source>
</evidence>
<sequence precursor="true">MTSFRPLLYTTPLLLMLLAMPAPAASSAEAMTTTIDLSAEAARPAANDLARASVFAEASGETPSELAKRVNSLISDALKTAKSYSSVKTQSGTTHTSPIYAKGNRIEAWRMRSELTLESRDSAALSELLGKLQSSLGVANLMMLPSPETRQQVESEAIIDAIAAFKLRAKTIADALGTGYRIKQLSINSGGRPPGRPMMRSAAMDSGDAAAMPIEAGETQVQATISGQIVLTE</sequence>
<dbReference type="Gene3D" id="3.30.70.2970">
    <property type="entry name" value="Protein of unknown function (DUF541), domain 2"/>
    <property type="match status" value="1"/>
</dbReference>
<dbReference type="InterPro" id="IPR007497">
    <property type="entry name" value="SIMPL/DUF541"/>
</dbReference>
<comment type="caution">
    <text evidence="2">The sequence shown here is derived from an EMBL/GenBank/DDBJ whole genome shotgun (WGS) entry which is preliminary data.</text>
</comment>
<dbReference type="PANTHER" id="PTHR34387">
    <property type="entry name" value="SLR1258 PROTEIN"/>
    <property type="match status" value="1"/>
</dbReference>
<accession>A0A011N9C9</accession>
<dbReference type="InterPro" id="IPR052022">
    <property type="entry name" value="26kDa_periplasmic_antigen"/>
</dbReference>
<dbReference type="EMBL" id="JEMX01000059">
    <property type="protein sequence ID" value="EXI79223.1"/>
    <property type="molecule type" value="Genomic_DNA"/>
</dbReference>
<proteinExistence type="predicted"/>
<name>A0A011N9C9_9PROT</name>
<dbReference type="PANTHER" id="PTHR34387:SF1">
    <property type="entry name" value="PERIPLASMIC IMMUNOGENIC PROTEIN"/>
    <property type="match status" value="1"/>
</dbReference>
<dbReference type="GO" id="GO:0006974">
    <property type="term" value="P:DNA damage response"/>
    <property type="evidence" value="ECO:0007669"/>
    <property type="project" value="TreeGrafter"/>
</dbReference>
<evidence type="ECO:0000313" key="2">
    <source>
        <dbReference type="EMBL" id="EXI79223.1"/>
    </source>
</evidence>
<gene>
    <name evidence="2" type="ORF">AW10_02497</name>
</gene>
<dbReference type="PATRIC" id="fig|1454003.3.peg.2549"/>
<dbReference type="STRING" id="1454003.AW10_02497"/>
<keyword evidence="1" id="KW-0732">Signal</keyword>